<feature type="compositionally biased region" description="Polar residues" evidence="1">
    <location>
        <begin position="52"/>
        <end position="61"/>
    </location>
</feature>
<evidence type="ECO:0000313" key="2">
    <source>
        <dbReference type="EMBL" id="SVA73971.1"/>
    </source>
</evidence>
<accession>A0A381YBJ7</accession>
<protein>
    <submittedName>
        <fullName evidence="2">Uncharacterized protein</fullName>
    </submittedName>
</protein>
<dbReference type="AlphaFoldDB" id="A0A381YBJ7"/>
<evidence type="ECO:0000256" key="1">
    <source>
        <dbReference type="SAM" id="MobiDB-lite"/>
    </source>
</evidence>
<gene>
    <name evidence="2" type="ORF">METZ01_LOCUS126825</name>
</gene>
<feature type="non-terminal residue" evidence="2">
    <location>
        <position position="61"/>
    </location>
</feature>
<feature type="region of interest" description="Disordered" evidence="1">
    <location>
        <begin position="28"/>
        <end position="61"/>
    </location>
</feature>
<proteinExistence type="predicted"/>
<sequence length="61" mass="6552">MNDTVFCLSSTSSLPVSLTMAFPPRDTFPEEGFISPPRHFSRVDLPEPDGPTTATASPSVI</sequence>
<dbReference type="EMBL" id="UINC01017755">
    <property type="protein sequence ID" value="SVA73971.1"/>
    <property type="molecule type" value="Genomic_DNA"/>
</dbReference>
<reference evidence="2" key="1">
    <citation type="submission" date="2018-05" db="EMBL/GenBank/DDBJ databases">
        <authorList>
            <person name="Lanie J.A."/>
            <person name="Ng W.-L."/>
            <person name="Kazmierczak K.M."/>
            <person name="Andrzejewski T.M."/>
            <person name="Davidsen T.M."/>
            <person name="Wayne K.J."/>
            <person name="Tettelin H."/>
            <person name="Glass J.I."/>
            <person name="Rusch D."/>
            <person name="Podicherti R."/>
            <person name="Tsui H.-C.T."/>
            <person name="Winkler M.E."/>
        </authorList>
    </citation>
    <scope>NUCLEOTIDE SEQUENCE</scope>
</reference>
<organism evidence="2">
    <name type="scientific">marine metagenome</name>
    <dbReference type="NCBI Taxonomy" id="408172"/>
    <lineage>
        <taxon>unclassified sequences</taxon>
        <taxon>metagenomes</taxon>
        <taxon>ecological metagenomes</taxon>
    </lineage>
</organism>
<name>A0A381YBJ7_9ZZZZ</name>